<name>A0A081NB82_9GAMM</name>
<comment type="caution">
    <text evidence="1">The sequence shown here is derived from an EMBL/GenBank/DDBJ whole genome shotgun (WGS) entry which is preliminary data.</text>
</comment>
<dbReference type="RefSeq" id="WP_034872987.1">
    <property type="nucleotide sequence ID" value="NZ_JOKG01000001.1"/>
</dbReference>
<organism evidence="1 2">
    <name type="scientific">Endozoicomonas montiporae</name>
    <dbReference type="NCBI Taxonomy" id="1027273"/>
    <lineage>
        <taxon>Bacteria</taxon>
        <taxon>Pseudomonadati</taxon>
        <taxon>Pseudomonadota</taxon>
        <taxon>Gammaproteobacteria</taxon>
        <taxon>Oceanospirillales</taxon>
        <taxon>Endozoicomonadaceae</taxon>
        <taxon>Endozoicomonas</taxon>
    </lineage>
</organism>
<protein>
    <submittedName>
        <fullName evidence="1">Uncharacterized protein</fullName>
    </submittedName>
</protein>
<dbReference type="Proteomes" id="UP000028006">
    <property type="component" value="Unassembled WGS sequence"/>
</dbReference>
<dbReference type="AlphaFoldDB" id="A0A081NB82"/>
<sequence>MQDNNINQLALLELSIELKALQRQKPRTPEEHRSRREQITAVGELISVINYVEQTNSQAARSQM</sequence>
<dbReference type="EMBL" id="JOKG01000001">
    <property type="protein sequence ID" value="KEQ15705.1"/>
    <property type="molecule type" value="Genomic_DNA"/>
</dbReference>
<reference evidence="1 2" key="1">
    <citation type="submission" date="2014-06" db="EMBL/GenBank/DDBJ databases">
        <title>Whole Genome Sequences of Three Symbiotic Endozoicomonas Bacteria.</title>
        <authorList>
            <person name="Neave M.J."/>
            <person name="Apprill A."/>
            <person name="Voolstra C.R."/>
        </authorList>
    </citation>
    <scope>NUCLEOTIDE SEQUENCE [LARGE SCALE GENOMIC DNA]</scope>
    <source>
        <strain evidence="1 2">LMG 24815</strain>
    </source>
</reference>
<accession>A0A081NB82</accession>
<gene>
    <name evidence="1" type="ORF">GZ77_03805</name>
</gene>
<proteinExistence type="predicted"/>
<evidence type="ECO:0000313" key="1">
    <source>
        <dbReference type="EMBL" id="KEQ15705.1"/>
    </source>
</evidence>
<keyword evidence="2" id="KW-1185">Reference proteome</keyword>
<evidence type="ECO:0000313" key="2">
    <source>
        <dbReference type="Proteomes" id="UP000028006"/>
    </source>
</evidence>